<evidence type="ECO:0000313" key="2">
    <source>
        <dbReference type="Proteomes" id="UP000245768"/>
    </source>
</evidence>
<dbReference type="InterPro" id="IPR002347">
    <property type="entry name" value="SDR_fam"/>
</dbReference>
<dbReference type="PRINTS" id="PR00081">
    <property type="entry name" value="GDHRDH"/>
</dbReference>
<evidence type="ECO:0000313" key="1">
    <source>
        <dbReference type="EMBL" id="PWN88472.1"/>
    </source>
</evidence>
<sequence length="239" mass="25132">MTAEQNLKDTTVVVIGASRGIGLGLVERLHEAGASVIATARKPDEAAAKLPKGVRVEALDITKADSVEAFAKKVDKIDTLIVNAAVGHADLMKDTDAAQLQWYLDSNVVGAHRAVLALLPALRSGAKKQIVLISSTSGSLEKQVGATSGFTGPYAVTKAATNMLAVQYHNELHKEGFTVIPIHPGWVATDMGLEAGVNPKGPQPISIETSSSGIVNVVAQLTPDKSATFFQYDGVKLPW</sequence>
<dbReference type="Proteomes" id="UP000245768">
    <property type="component" value="Unassembled WGS sequence"/>
</dbReference>
<dbReference type="GO" id="GO:0016616">
    <property type="term" value="F:oxidoreductase activity, acting on the CH-OH group of donors, NAD or NADP as acceptor"/>
    <property type="evidence" value="ECO:0007669"/>
    <property type="project" value="TreeGrafter"/>
</dbReference>
<keyword evidence="2" id="KW-1185">Reference proteome</keyword>
<dbReference type="Pfam" id="PF00106">
    <property type="entry name" value="adh_short"/>
    <property type="match status" value="1"/>
</dbReference>
<dbReference type="RefSeq" id="XP_025375670.1">
    <property type="nucleotide sequence ID" value="XM_025522419.1"/>
</dbReference>
<dbReference type="PANTHER" id="PTHR45458">
    <property type="entry name" value="SHORT-CHAIN DEHYDROGENASE/REDUCTASE SDR"/>
    <property type="match status" value="1"/>
</dbReference>
<dbReference type="AlphaFoldDB" id="A0A316YH30"/>
<dbReference type="Gene3D" id="3.40.50.720">
    <property type="entry name" value="NAD(P)-binding Rossmann-like Domain"/>
    <property type="match status" value="1"/>
</dbReference>
<name>A0A316YH30_9BASI</name>
<dbReference type="EMBL" id="KZ819638">
    <property type="protein sequence ID" value="PWN88472.1"/>
    <property type="molecule type" value="Genomic_DNA"/>
</dbReference>
<dbReference type="OrthoDB" id="7289984at2759"/>
<dbReference type="SUPFAM" id="SSF51735">
    <property type="entry name" value="NAD(P)-binding Rossmann-fold domains"/>
    <property type="match status" value="1"/>
</dbReference>
<gene>
    <name evidence="1" type="ORF">FA10DRAFT_268664</name>
</gene>
<proteinExistence type="predicted"/>
<dbReference type="InParanoid" id="A0A316YH30"/>
<reference evidence="1 2" key="1">
    <citation type="journal article" date="2018" name="Mol. Biol. Evol.">
        <title>Broad Genomic Sampling Reveals a Smut Pathogenic Ancestry of the Fungal Clade Ustilaginomycotina.</title>
        <authorList>
            <person name="Kijpornyongpan T."/>
            <person name="Mondo S.J."/>
            <person name="Barry K."/>
            <person name="Sandor L."/>
            <person name="Lee J."/>
            <person name="Lipzen A."/>
            <person name="Pangilinan J."/>
            <person name="LaButti K."/>
            <person name="Hainaut M."/>
            <person name="Henrissat B."/>
            <person name="Grigoriev I.V."/>
            <person name="Spatafora J.W."/>
            <person name="Aime M.C."/>
        </authorList>
    </citation>
    <scope>NUCLEOTIDE SEQUENCE [LARGE SCALE GENOMIC DNA]</scope>
    <source>
        <strain evidence="1 2">MCA 4198</strain>
    </source>
</reference>
<organism evidence="1 2">
    <name type="scientific">Acaromyces ingoldii</name>
    <dbReference type="NCBI Taxonomy" id="215250"/>
    <lineage>
        <taxon>Eukaryota</taxon>
        <taxon>Fungi</taxon>
        <taxon>Dikarya</taxon>
        <taxon>Basidiomycota</taxon>
        <taxon>Ustilaginomycotina</taxon>
        <taxon>Exobasidiomycetes</taxon>
        <taxon>Exobasidiales</taxon>
        <taxon>Cryptobasidiaceae</taxon>
        <taxon>Acaromyces</taxon>
    </lineage>
</organism>
<dbReference type="InterPro" id="IPR052184">
    <property type="entry name" value="SDR_enzymes"/>
</dbReference>
<accession>A0A316YH30</accession>
<dbReference type="CDD" id="cd05325">
    <property type="entry name" value="carb_red_sniffer_like_SDR_c"/>
    <property type="match status" value="1"/>
</dbReference>
<protein>
    <submittedName>
        <fullName evidence="1">NAD(P)-binding protein</fullName>
    </submittedName>
</protein>
<dbReference type="GeneID" id="37044335"/>
<dbReference type="InterPro" id="IPR036291">
    <property type="entry name" value="NAD(P)-bd_dom_sf"/>
</dbReference>
<dbReference type="PANTHER" id="PTHR45458:SF1">
    <property type="entry name" value="SHORT CHAIN DEHYDROGENASE"/>
    <property type="match status" value="1"/>
</dbReference>